<comment type="caution">
    <text evidence="1">The sequence shown here is derived from an EMBL/GenBank/DDBJ whole genome shotgun (WGS) entry which is preliminary data.</text>
</comment>
<proteinExistence type="predicted"/>
<evidence type="ECO:0000313" key="2">
    <source>
        <dbReference type="Proteomes" id="UP000267145"/>
    </source>
</evidence>
<sequence>MSPLSSSSSIGILASGVSLGSWPARTARGGLPRTRDGILGFGLLVKDVNAVRYGAMDSRQAVGAASELL</sequence>
<organism evidence="1 2">
    <name type="scientific">Verticillium nonalfalfae</name>
    <dbReference type="NCBI Taxonomy" id="1051616"/>
    <lineage>
        <taxon>Eukaryota</taxon>
        <taxon>Fungi</taxon>
        <taxon>Dikarya</taxon>
        <taxon>Ascomycota</taxon>
        <taxon>Pezizomycotina</taxon>
        <taxon>Sordariomycetes</taxon>
        <taxon>Hypocreomycetidae</taxon>
        <taxon>Glomerellales</taxon>
        <taxon>Plectosphaerellaceae</taxon>
        <taxon>Verticillium</taxon>
    </lineage>
</organism>
<gene>
    <name evidence="1" type="ORF">D7B24_009558</name>
</gene>
<dbReference type="Proteomes" id="UP000267145">
    <property type="component" value="Unassembled WGS sequence"/>
</dbReference>
<evidence type="ECO:0000313" key="1">
    <source>
        <dbReference type="EMBL" id="RNJ54666.1"/>
    </source>
</evidence>
<dbReference type="RefSeq" id="XP_028492824.1">
    <property type="nucleotide sequence ID" value="XM_028643628.1"/>
</dbReference>
<dbReference type="AlphaFoldDB" id="A0A3M9Y4F7"/>
<protein>
    <submittedName>
        <fullName evidence="1">Uncharacterized protein</fullName>
    </submittedName>
</protein>
<dbReference type="GeneID" id="39613247"/>
<name>A0A3M9Y4F7_9PEZI</name>
<keyword evidence="2" id="KW-1185">Reference proteome</keyword>
<reference evidence="1 2" key="1">
    <citation type="submission" date="2018-10" db="EMBL/GenBank/DDBJ databases">
        <title>Genome sequence of Verticillium nonalfalfae VnAa140.</title>
        <authorList>
            <person name="Stajich J.E."/>
            <person name="Kasson M.T."/>
        </authorList>
    </citation>
    <scope>NUCLEOTIDE SEQUENCE [LARGE SCALE GENOMIC DNA]</scope>
    <source>
        <strain evidence="1 2">VnAa140</strain>
    </source>
</reference>
<dbReference type="EMBL" id="RBVV01000097">
    <property type="protein sequence ID" value="RNJ54666.1"/>
    <property type="molecule type" value="Genomic_DNA"/>
</dbReference>
<accession>A0A3M9Y4F7</accession>